<feature type="non-terminal residue" evidence="9">
    <location>
        <position position="1"/>
    </location>
</feature>
<dbReference type="InterPro" id="IPR036259">
    <property type="entry name" value="MFS_trans_sf"/>
</dbReference>
<name>A0A382CUF0_9ZZZZ</name>
<feature type="transmembrane region" description="Helical" evidence="7">
    <location>
        <begin position="364"/>
        <end position="385"/>
    </location>
</feature>
<comment type="subcellular location">
    <subcellularLocation>
        <location evidence="1">Cell membrane</location>
        <topology evidence="1">Multi-pass membrane protein</topology>
    </subcellularLocation>
</comment>
<feature type="transmembrane region" description="Helical" evidence="7">
    <location>
        <begin position="331"/>
        <end position="352"/>
    </location>
</feature>
<evidence type="ECO:0000256" key="5">
    <source>
        <dbReference type="ARBA" id="ARBA00022989"/>
    </source>
</evidence>
<dbReference type="PANTHER" id="PTHR23513">
    <property type="entry name" value="INTEGRAL MEMBRANE EFFLUX PROTEIN-RELATED"/>
    <property type="match status" value="1"/>
</dbReference>
<evidence type="ECO:0000256" key="3">
    <source>
        <dbReference type="ARBA" id="ARBA00022475"/>
    </source>
</evidence>
<keyword evidence="6 7" id="KW-0472">Membrane</keyword>
<feature type="transmembrane region" description="Helical" evidence="7">
    <location>
        <begin position="236"/>
        <end position="261"/>
    </location>
</feature>
<feature type="transmembrane region" description="Helical" evidence="7">
    <location>
        <begin position="302"/>
        <end position="325"/>
    </location>
</feature>
<dbReference type="GO" id="GO:0022857">
    <property type="term" value="F:transmembrane transporter activity"/>
    <property type="evidence" value="ECO:0007669"/>
    <property type="project" value="InterPro"/>
</dbReference>
<feature type="transmembrane region" description="Helical" evidence="7">
    <location>
        <begin position="273"/>
        <end position="295"/>
    </location>
</feature>
<feature type="transmembrane region" description="Helical" evidence="7">
    <location>
        <begin position="28"/>
        <end position="51"/>
    </location>
</feature>
<sequence>VQSANYRPQSQWLQILEVFKKYPDFRRYYIGLVTSVFGYRMIVDLTLGWLIFDLTQDERYLGYMFAALAVPTVVLNLLGGVLADKLDPRHLLGTVEGFSALMVAGLGILTLNDWVEPWHVILAGALFGAGQAFDEAARNTIYARLIDRRDMGVVVPLNSLVWPTSRSIAPIVAGYIVAKAHVGTAGVAPVVFMAAAGFLCMAVIAQTLHLTPAERAKGNVLREMLLGMQFIKKHSIFLYLVSFSVFIAIFGMSYLLFMPVFAVEVLEVGADGIGTLMTFAGIGSIIGLFTAARLANFERTGWVIIGGAMGFGSFVILFAISPWFWLSSAMVFIAGFFNSLYLTGVMTTLQLLVPDELRGRVMGIYTVCYGVIPLGTLQMAFVSSYSDPRVAVALGGSMVVIFAVFMGLVTRQVRTIGAVRLPVS</sequence>
<keyword evidence="3" id="KW-1003">Cell membrane</keyword>
<feature type="transmembrane region" description="Helical" evidence="7">
    <location>
        <begin position="391"/>
        <end position="410"/>
    </location>
</feature>
<evidence type="ECO:0000256" key="7">
    <source>
        <dbReference type="SAM" id="Phobius"/>
    </source>
</evidence>
<protein>
    <recommendedName>
        <fullName evidence="8">Major facilitator superfamily (MFS) profile domain-containing protein</fullName>
    </recommendedName>
</protein>
<accession>A0A382CUF0</accession>
<feature type="transmembrane region" description="Helical" evidence="7">
    <location>
        <begin position="90"/>
        <end position="111"/>
    </location>
</feature>
<evidence type="ECO:0000256" key="1">
    <source>
        <dbReference type="ARBA" id="ARBA00004651"/>
    </source>
</evidence>
<dbReference type="PROSITE" id="PS50850">
    <property type="entry name" value="MFS"/>
    <property type="match status" value="1"/>
</dbReference>
<dbReference type="InterPro" id="IPR010290">
    <property type="entry name" value="TM_effector"/>
</dbReference>
<dbReference type="GO" id="GO:0005886">
    <property type="term" value="C:plasma membrane"/>
    <property type="evidence" value="ECO:0007669"/>
    <property type="project" value="UniProtKB-SubCell"/>
</dbReference>
<keyword evidence="5 7" id="KW-1133">Transmembrane helix</keyword>
<dbReference type="InterPro" id="IPR020846">
    <property type="entry name" value="MFS_dom"/>
</dbReference>
<evidence type="ECO:0000256" key="4">
    <source>
        <dbReference type="ARBA" id="ARBA00022692"/>
    </source>
</evidence>
<dbReference type="Pfam" id="PF05977">
    <property type="entry name" value="MFS_3"/>
    <property type="match status" value="1"/>
</dbReference>
<evidence type="ECO:0000259" key="8">
    <source>
        <dbReference type="PROSITE" id="PS50850"/>
    </source>
</evidence>
<evidence type="ECO:0000313" key="9">
    <source>
        <dbReference type="EMBL" id="SVB29171.1"/>
    </source>
</evidence>
<gene>
    <name evidence="9" type="ORF">METZ01_LOCUS182025</name>
</gene>
<proteinExistence type="predicted"/>
<reference evidence="9" key="1">
    <citation type="submission" date="2018-05" db="EMBL/GenBank/DDBJ databases">
        <authorList>
            <person name="Lanie J.A."/>
            <person name="Ng W.-L."/>
            <person name="Kazmierczak K.M."/>
            <person name="Andrzejewski T.M."/>
            <person name="Davidsen T.M."/>
            <person name="Wayne K.J."/>
            <person name="Tettelin H."/>
            <person name="Glass J.I."/>
            <person name="Rusch D."/>
            <person name="Podicherti R."/>
            <person name="Tsui H.-C.T."/>
            <person name="Winkler M.E."/>
        </authorList>
    </citation>
    <scope>NUCLEOTIDE SEQUENCE</scope>
</reference>
<keyword evidence="4 7" id="KW-0812">Transmembrane</keyword>
<dbReference type="CDD" id="cd06173">
    <property type="entry name" value="MFS_MefA_like"/>
    <property type="match status" value="1"/>
</dbReference>
<feature type="transmembrane region" description="Helical" evidence="7">
    <location>
        <begin position="184"/>
        <end position="205"/>
    </location>
</feature>
<feature type="domain" description="Major facilitator superfamily (MFS) profile" evidence="8">
    <location>
        <begin position="24"/>
        <end position="414"/>
    </location>
</feature>
<evidence type="ECO:0000256" key="6">
    <source>
        <dbReference type="ARBA" id="ARBA00023136"/>
    </source>
</evidence>
<keyword evidence="2" id="KW-0813">Transport</keyword>
<dbReference type="Gene3D" id="1.20.1250.20">
    <property type="entry name" value="MFS general substrate transporter like domains"/>
    <property type="match status" value="2"/>
</dbReference>
<evidence type="ECO:0000256" key="2">
    <source>
        <dbReference type="ARBA" id="ARBA00022448"/>
    </source>
</evidence>
<feature type="transmembrane region" description="Helical" evidence="7">
    <location>
        <begin position="63"/>
        <end position="83"/>
    </location>
</feature>
<dbReference type="EMBL" id="UINC01035953">
    <property type="protein sequence ID" value="SVB29171.1"/>
    <property type="molecule type" value="Genomic_DNA"/>
</dbReference>
<organism evidence="9">
    <name type="scientific">marine metagenome</name>
    <dbReference type="NCBI Taxonomy" id="408172"/>
    <lineage>
        <taxon>unclassified sequences</taxon>
        <taxon>metagenomes</taxon>
        <taxon>ecological metagenomes</taxon>
    </lineage>
</organism>
<dbReference type="AlphaFoldDB" id="A0A382CUF0"/>
<dbReference type="PANTHER" id="PTHR23513:SF11">
    <property type="entry name" value="STAPHYLOFERRIN A TRANSPORTER"/>
    <property type="match status" value="1"/>
</dbReference>
<dbReference type="SUPFAM" id="SSF103473">
    <property type="entry name" value="MFS general substrate transporter"/>
    <property type="match status" value="1"/>
</dbReference>